<dbReference type="GO" id="GO:0070043">
    <property type="term" value="F:rRNA (guanine-N7-)-methyltransferase activity"/>
    <property type="evidence" value="ECO:0007669"/>
    <property type="project" value="UniProtKB-UniRule"/>
</dbReference>
<feature type="binding site" evidence="6">
    <location>
        <position position="72"/>
    </location>
    <ligand>
        <name>S-adenosyl-L-methionine</name>
        <dbReference type="ChEBI" id="CHEBI:59789"/>
    </ligand>
</feature>
<evidence type="ECO:0000313" key="7">
    <source>
        <dbReference type="EMBL" id="NED98696.1"/>
    </source>
</evidence>
<dbReference type="NCBIfam" id="TIGR00138">
    <property type="entry name" value="rsmG_gidB"/>
    <property type="match status" value="1"/>
</dbReference>
<keyword evidence="3 6" id="KW-0489">Methyltransferase</keyword>
<comment type="function">
    <text evidence="6">Specifically methylates the N7 position of a guanine in 16S rRNA.</text>
</comment>
<keyword evidence="5 6" id="KW-0949">S-adenosyl-L-methionine</keyword>
<feature type="binding site" evidence="6">
    <location>
        <position position="77"/>
    </location>
    <ligand>
        <name>S-adenosyl-L-methionine</name>
        <dbReference type="ChEBI" id="CHEBI:59789"/>
    </ligand>
</feature>
<protein>
    <recommendedName>
        <fullName evidence="6">Ribosomal RNA small subunit methyltransferase G</fullName>
        <ecNumber evidence="6">2.1.1.-</ecNumber>
    </recommendedName>
    <alternativeName>
        <fullName evidence="6">16S rRNA 7-methylguanosine methyltransferase</fullName>
        <shortName evidence="6">16S rRNA m7G methyltransferase</shortName>
    </alternativeName>
</protein>
<dbReference type="Gene3D" id="3.40.50.150">
    <property type="entry name" value="Vaccinia Virus protein VP39"/>
    <property type="match status" value="1"/>
</dbReference>
<dbReference type="InterPro" id="IPR029063">
    <property type="entry name" value="SAM-dependent_MTases_sf"/>
</dbReference>
<comment type="caution">
    <text evidence="6">Lacks conserved residue(s) required for the propagation of feature annotation.</text>
</comment>
<comment type="similarity">
    <text evidence="6">Belongs to the methyltransferase superfamily. RNA methyltransferase RsmG family.</text>
</comment>
<comment type="caution">
    <text evidence="7">The sequence shown here is derived from an EMBL/GenBank/DDBJ whole genome shotgun (WGS) entry which is preliminary data.</text>
</comment>
<dbReference type="Proteomes" id="UP000475214">
    <property type="component" value="Unassembled WGS sequence"/>
</dbReference>
<dbReference type="InterPro" id="IPR003682">
    <property type="entry name" value="rRNA_ssu_MeTfrase_G"/>
</dbReference>
<evidence type="ECO:0000256" key="2">
    <source>
        <dbReference type="ARBA" id="ARBA00022552"/>
    </source>
</evidence>
<comment type="subcellular location">
    <subcellularLocation>
        <location evidence="6">Cytoplasm</location>
    </subcellularLocation>
</comment>
<keyword evidence="1 6" id="KW-0963">Cytoplasm</keyword>
<name>A0A6L9S0Z0_9ACTN</name>
<evidence type="ECO:0000256" key="5">
    <source>
        <dbReference type="ARBA" id="ARBA00022691"/>
    </source>
</evidence>
<dbReference type="SUPFAM" id="SSF53335">
    <property type="entry name" value="S-adenosyl-L-methionine-dependent methyltransferases"/>
    <property type="match status" value="1"/>
</dbReference>
<feature type="binding site" evidence="6">
    <location>
        <position position="138"/>
    </location>
    <ligand>
        <name>S-adenosyl-L-methionine</name>
        <dbReference type="ChEBI" id="CHEBI:59789"/>
    </ligand>
</feature>
<evidence type="ECO:0000256" key="4">
    <source>
        <dbReference type="ARBA" id="ARBA00022679"/>
    </source>
</evidence>
<dbReference type="HAMAP" id="MF_00074">
    <property type="entry name" value="16SrRNA_methyltr_G"/>
    <property type="match status" value="1"/>
</dbReference>
<dbReference type="Pfam" id="PF02527">
    <property type="entry name" value="GidB"/>
    <property type="match status" value="1"/>
</dbReference>
<sequence length="214" mass="23156">MKLEWEPPDGAATVFGPRLQVARRYVEWLGTAGIERGLVGPREADRLWERHVLNCAVVGDLIDEGERVCDVGSGAGLPGVALAIARPDLDVVLLEPMQRRVDFLEETVERLGLPGVTVVRGRGGEFRPDVPFDVTTARAVAKMGRLAEWSAGLLRPGGRLLALKGESVYEELRREAKVLRRHGMSSWTVESVGGDVVSPATVVAVVMNDGRSGP</sequence>
<dbReference type="RefSeq" id="WP_163731248.1">
    <property type="nucleotide sequence ID" value="NZ_JAAGOA010000001.1"/>
</dbReference>
<dbReference type="EMBL" id="JAAGOA010000001">
    <property type="protein sequence ID" value="NED98696.1"/>
    <property type="molecule type" value="Genomic_DNA"/>
</dbReference>
<evidence type="ECO:0000256" key="6">
    <source>
        <dbReference type="HAMAP-Rule" id="MF_00074"/>
    </source>
</evidence>
<evidence type="ECO:0000256" key="3">
    <source>
        <dbReference type="ARBA" id="ARBA00022603"/>
    </source>
</evidence>
<evidence type="ECO:0000313" key="8">
    <source>
        <dbReference type="Proteomes" id="UP000475214"/>
    </source>
</evidence>
<keyword evidence="8" id="KW-1185">Reference proteome</keyword>
<reference evidence="7 8" key="1">
    <citation type="submission" date="2020-02" db="EMBL/GenBank/DDBJ databases">
        <authorList>
            <person name="Li X.-J."/>
            <person name="Han X.-M."/>
        </authorList>
    </citation>
    <scope>NUCLEOTIDE SEQUENCE [LARGE SCALE GENOMIC DNA]</scope>
    <source>
        <strain evidence="7 8">CCTCC AB 2017055</strain>
    </source>
</reference>
<dbReference type="PANTHER" id="PTHR31760">
    <property type="entry name" value="S-ADENOSYL-L-METHIONINE-DEPENDENT METHYLTRANSFERASES SUPERFAMILY PROTEIN"/>
    <property type="match status" value="1"/>
</dbReference>
<accession>A0A6L9S0Z0</accession>
<evidence type="ECO:0000256" key="1">
    <source>
        <dbReference type="ARBA" id="ARBA00022490"/>
    </source>
</evidence>
<keyword evidence="4 6" id="KW-0808">Transferase</keyword>
<dbReference type="AlphaFoldDB" id="A0A6L9S0Z0"/>
<dbReference type="CDD" id="cd02440">
    <property type="entry name" value="AdoMet_MTases"/>
    <property type="match status" value="1"/>
</dbReference>
<dbReference type="EC" id="2.1.1.-" evidence="6"/>
<dbReference type="GO" id="GO:0005829">
    <property type="term" value="C:cytosol"/>
    <property type="evidence" value="ECO:0007669"/>
    <property type="project" value="TreeGrafter"/>
</dbReference>
<dbReference type="PANTHER" id="PTHR31760:SF0">
    <property type="entry name" value="S-ADENOSYL-L-METHIONINE-DEPENDENT METHYLTRANSFERASES SUPERFAMILY PROTEIN"/>
    <property type="match status" value="1"/>
</dbReference>
<organism evidence="7 8">
    <name type="scientific">Phytoactinopolyspora halotolerans</name>
    <dbReference type="NCBI Taxonomy" id="1981512"/>
    <lineage>
        <taxon>Bacteria</taxon>
        <taxon>Bacillati</taxon>
        <taxon>Actinomycetota</taxon>
        <taxon>Actinomycetes</taxon>
        <taxon>Jiangellales</taxon>
        <taxon>Jiangellaceae</taxon>
        <taxon>Phytoactinopolyspora</taxon>
    </lineage>
</organism>
<proteinExistence type="inferred from homology"/>
<gene>
    <name evidence="6 7" type="primary">rsmG</name>
    <name evidence="7" type="ORF">G1H10_00755</name>
</gene>
<keyword evidence="2 6" id="KW-0698">rRNA processing</keyword>